<gene>
    <name evidence="2" type="ORF">BB559_007425</name>
</gene>
<organism evidence="2 3">
    <name type="scientific">Furculomyces boomerangus</name>
    <dbReference type="NCBI Taxonomy" id="61424"/>
    <lineage>
        <taxon>Eukaryota</taxon>
        <taxon>Fungi</taxon>
        <taxon>Fungi incertae sedis</taxon>
        <taxon>Zoopagomycota</taxon>
        <taxon>Kickxellomycotina</taxon>
        <taxon>Harpellomycetes</taxon>
        <taxon>Harpellales</taxon>
        <taxon>Harpellaceae</taxon>
        <taxon>Furculomyces</taxon>
    </lineage>
</organism>
<feature type="compositionally biased region" description="Basic and acidic residues" evidence="1">
    <location>
        <begin position="791"/>
        <end position="801"/>
    </location>
</feature>
<feature type="region of interest" description="Disordered" evidence="1">
    <location>
        <begin position="778"/>
        <end position="809"/>
    </location>
</feature>
<name>A0A2T9XXH4_9FUNG</name>
<feature type="compositionally biased region" description="Low complexity" evidence="1">
    <location>
        <begin position="310"/>
        <end position="324"/>
    </location>
</feature>
<feature type="region of interest" description="Disordered" evidence="1">
    <location>
        <begin position="892"/>
        <end position="916"/>
    </location>
</feature>
<feature type="compositionally biased region" description="Basic and acidic residues" evidence="1">
    <location>
        <begin position="371"/>
        <end position="380"/>
    </location>
</feature>
<protein>
    <submittedName>
        <fullName evidence="2">Uncharacterized protein</fullName>
    </submittedName>
</protein>
<dbReference type="PANTHER" id="PTHR42264">
    <property type="entry name" value="EPHRIN_REC_LIKE DOMAIN-CONTAINING PROTEIN"/>
    <property type="match status" value="1"/>
</dbReference>
<evidence type="ECO:0000313" key="2">
    <source>
        <dbReference type="EMBL" id="PVU84765.1"/>
    </source>
</evidence>
<reference evidence="2 3" key="1">
    <citation type="journal article" date="2018" name="MBio">
        <title>Comparative Genomics Reveals the Core Gene Toolbox for the Fungus-Insect Symbiosis.</title>
        <authorList>
            <person name="Wang Y."/>
            <person name="Stata M."/>
            <person name="Wang W."/>
            <person name="Stajich J.E."/>
            <person name="White M.M."/>
            <person name="Moncalvo J.M."/>
        </authorList>
    </citation>
    <scope>NUCLEOTIDE SEQUENCE [LARGE SCALE GENOMIC DNA]</scope>
    <source>
        <strain evidence="2 3">AUS-77-4</strain>
    </source>
</reference>
<evidence type="ECO:0000313" key="3">
    <source>
        <dbReference type="Proteomes" id="UP000245699"/>
    </source>
</evidence>
<dbReference type="PANTHER" id="PTHR42264:SF3">
    <property type="entry name" value="F-BOX DOMAIN-CONTAINING PROTEIN-RELATED"/>
    <property type="match status" value="1"/>
</dbReference>
<feature type="region of interest" description="Disordered" evidence="1">
    <location>
        <begin position="628"/>
        <end position="681"/>
    </location>
</feature>
<accession>A0A2T9XXH4</accession>
<feature type="compositionally biased region" description="Low complexity" evidence="1">
    <location>
        <begin position="628"/>
        <end position="640"/>
    </location>
</feature>
<dbReference type="EMBL" id="MBFT01001238">
    <property type="protein sequence ID" value="PVU84765.1"/>
    <property type="molecule type" value="Genomic_DNA"/>
</dbReference>
<feature type="compositionally biased region" description="Polar residues" evidence="1">
    <location>
        <begin position="1006"/>
        <end position="1033"/>
    </location>
</feature>
<dbReference type="Proteomes" id="UP000245699">
    <property type="component" value="Unassembled WGS sequence"/>
</dbReference>
<dbReference type="OrthoDB" id="5600603at2759"/>
<feature type="compositionally biased region" description="Basic and acidic residues" evidence="1">
    <location>
        <begin position="293"/>
        <end position="308"/>
    </location>
</feature>
<evidence type="ECO:0000256" key="1">
    <source>
        <dbReference type="SAM" id="MobiDB-lite"/>
    </source>
</evidence>
<comment type="caution">
    <text evidence="2">The sequence shown here is derived from an EMBL/GenBank/DDBJ whole genome shotgun (WGS) entry which is preliminary data.</text>
</comment>
<sequence length="2268" mass="261086">METNYEARLENIQPDSNIDIPKYTYIQDENQTMHESKLYQIENNFSITHSKPKSPFPENKNEIISQTQNNYPFDSKLGTETIKIDLKLDTSESEINYSEDEFAQISSSTSSHKINDLAVQNYKGIVENIIGEDHLRDKVGNKLLNTVEDINLGVCVHGEKQKMGFLGSNDYRSILNNTISNRIGFKPNKIDHDNSFSNILKENVEVSVVIDNTERRNFDGTHKQKNNTIGSKENVVNEYQTNPTAYSLRKRTDLALHPYTKLQWTRIEELPVSKRKIVDTSLLKEPINQTPGKSHDKSKNNDNIDHVGKNFSSDNLSDLSYSNNRNDDLRINSIEIYKKGALGEKLSLTKTYGKIRKKRKLSKQNPNTNDRIQDGAKDTKSNSNNVIKNSSSKKKETDLRLMQWVESLKDLSDYNFELESEDTISGVSSDLGNFSSHEVLKTPTKKLKEHGITSGILKYGKKNKLKNITKPKKQNQMGQNKDHSHSALNFIGKANNILREITDSDSSSDSEFDNLKRNNKIKGTRILKSETDSISIPSYYSNQQMVTGSINSKVSMAPEYENLNEDYRNKKPNYNNFRLTKKSIRGVLPASFIRGLSKTKGKNNPAKKPIIIEQAGVSSNSSLMIISSPNNSSESISSSSRKSVKATNDDFATSSPELGLSFRNKTNKNKNSILKKPSKGSKKKNRYIGQITFLDMYNWQYPYAEKDTSERYNIPLFMRIAARELRIMHNLNPERQYNYDNPNIKNIKFDNEPTFKTLKNHEKFSLNKRKGIPKRNIRFISNNDSYNNEGQSKHSKTDINKNSDNNSNPNETIVEILEVWKSRMLDVRRVCFPKNQSEYEFPDTNSFRDNTENQKPINVDSYNNENDYLNSWDENQNYREMNRHNRALKKTKKYNSKKKDSVYIGSKSNQPKNHTKRRLQVSLLDSRLKGINWGKNLTFSKNPIPARSTLEGNILEKINQKKPKRNIKSSYVAAIKKKYQHPNSKDNVVKKPNLSLRDINKRMFGNSKSNKTSNFSLSRNRRSATFSQTIRKPQKSLETITRKNNTQKVENNNKTQLDHFIRSVMKRKTLKNDSFERVADNLAYPKPGTKKEKHKTIETEIDSIVFGIKKIEPGVYFKPNTLIGSGYIDSMIFFMASLIHSKDFNFVINSAPEFKTLNTEIPKLGKFENNISSETMNIGVRTRFNEAVSTLVDSMNNIEGFYENNSDSVYLKLHDFLCLVVEYSFEVSYKEDLETHFLSDLSYLHGKLNKMENLGNQNGFHVNDNYQMLIWWQCIVITMTLKCVLFRHLLVRANNTSFGPRPATVALGSNSDNSKNRATSLLCNFTETLNMQIQNFILFLMADNFNGPIRLLKFYENGQGVEESIYLESLLCLLHWFGTGDGFEWILFCEGIPNLFSKPPESDLEMESQSLKAKYKKLLFESDSSSYDNLYIRHFSNIGKYTTINERDNENVYNTSFWEILNKGLHLFTSEPKELEAFRTKSQELEDSEMGKILKVQNRVSRTEKIFDKTTNLLLPLTQFSSLGISSSSLTMTSNKFYLILESIAKNISQVYKSMVAISSKHKTLVQVCDWAVKATGIIHKVLCCEFNAHIPFDSKLISTLYKFAENQQNGTYSISFPFKKLKKSFEHDVFCCKEDQGSNFYWVFLQILFTCLKKWEIRINANTNSKNLKLSKKEAKDFKIFISKLLPTGRVHSLSQDYSKFVRDYGLLLTILLGTDEKVVSPQRLITQALSLTDKMITIPDVATDYSFWKLAFDSWYVLIKAISNFLDINDSKIGSSDLSTKESMKSANTLFEALRNTILSWDGYLYKLYTYTSDESKALFLERTVVRGLEIAFSVLNTQTDVKTKPAKTRLISMVYLFMCSQSFFSLNSGCDNWPERSQRKAITLFEKLMSIKRQVNIPEKKHHYINNQVQTHNITENGQTNNLDSMDSMFLDLDLEIDSQNILDLINITDQAEKESNEQKRIDSVDKKISILFDTSWIPSLRSLIIFQCSSANPELDFLVRRTGLLAEMVGSCVKNSQRSWDSFLYTYGRDSLSIIQNNYLRRLSKAVFLDKSIRVMTVDDIKRLKYEIARYWAFYLVDINLQNSCQNFSNSIIERFFGNNYIGNKEKSSIVLDLSSEDILSLHGQQTLLNSGERNKEFCLENLEFPLDLVASTPKNKLHSDEHWHIYSLFHGKYGKSSTDKNFDYSLVEDMCKKIRKHPIRNINGQSAEQDKAKFYNELLGIMIQSLDDFKAHKGQNFPAKLRESEYIIIEQKILDIMKTATTP</sequence>
<feature type="region of interest" description="Disordered" evidence="1">
    <location>
        <begin position="356"/>
        <end position="394"/>
    </location>
</feature>
<proteinExistence type="predicted"/>
<feature type="region of interest" description="Disordered" evidence="1">
    <location>
        <begin position="1004"/>
        <end position="1033"/>
    </location>
</feature>
<dbReference type="STRING" id="61424.A0A2T9XXH4"/>
<feature type="compositionally biased region" description="Low complexity" evidence="1">
    <location>
        <begin position="381"/>
        <end position="390"/>
    </location>
</feature>
<keyword evidence="3" id="KW-1185">Reference proteome</keyword>
<feature type="compositionally biased region" description="Polar residues" evidence="1">
    <location>
        <begin position="779"/>
        <end position="790"/>
    </location>
</feature>
<feature type="region of interest" description="Disordered" evidence="1">
    <location>
        <begin position="283"/>
        <end position="324"/>
    </location>
</feature>